<organism evidence="1 2">
    <name type="scientific">Suillus fuscotomentosus</name>
    <dbReference type="NCBI Taxonomy" id="1912939"/>
    <lineage>
        <taxon>Eukaryota</taxon>
        <taxon>Fungi</taxon>
        <taxon>Dikarya</taxon>
        <taxon>Basidiomycota</taxon>
        <taxon>Agaricomycotina</taxon>
        <taxon>Agaricomycetes</taxon>
        <taxon>Agaricomycetidae</taxon>
        <taxon>Boletales</taxon>
        <taxon>Suillineae</taxon>
        <taxon>Suillaceae</taxon>
        <taxon>Suillus</taxon>
    </lineage>
</organism>
<reference evidence="1" key="1">
    <citation type="journal article" date="2020" name="New Phytol.">
        <title>Comparative genomics reveals dynamic genome evolution in host specialist ectomycorrhizal fungi.</title>
        <authorList>
            <person name="Lofgren L.A."/>
            <person name="Nguyen N.H."/>
            <person name="Vilgalys R."/>
            <person name="Ruytinx J."/>
            <person name="Liao H.L."/>
            <person name="Branco S."/>
            <person name="Kuo A."/>
            <person name="LaButti K."/>
            <person name="Lipzen A."/>
            <person name="Andreopoulos W."/>
            <person name="Pangilinan J."/>
            <person name="Riley R."/>
            <person name="Hundley H."/>
            <person name="Na H."/>
            <person name="Barry K."/>
            <person name="Grigoriev I.V."/>
            <person name="Stajich J.E."/>
            <person name="Kennedy P.G."/>
        </authorList>
    </citation>
    <scope>NUCLEOTIDE SEQUENCE</scope>
    <source>
        <strain evidence="1">FC203</strain>
    </source>
</reference>
<accession>A0AAD4HSY3</accession>
<protein>
    <submittedName>
        <fullName evidence="1">Uncharacterized protein</fullName>
    </submittedName>
</protein>
<gene>
    <name evidence="1" type="ORF">F5891DRAFT_938593</name>
</gene>
<dbReference type="AlphaFoldDB" id="A0AAD4HSY3"/>
<feature type="non-terminal residue" evidence="1">
    <location>
        <position position="1"/>
    </location>
</feature>
<dbReference type="EMBL" id="JABBWK010000002">
    <property type="protein sequence ID" value="KAG1907617.1"/>
    <property type="molecule type" value="Genomic_DNA"/>
</dbReference>
<dbReference type="GeneID" id="64668474"/>
<dbReference type="RefSeq" id="XP_041233192.1">
    <property type="nucleotide sequence ID" value="XM_041374176.1"/>
</dbReference>
<name>A0AAD4HSY3_9AGAM</name>
<keyword evidence="2" id="KW-1185">Reference proteome</keyword>
<sequence length="83" mass="9581">ALVHPFDAPTGQRLRKDKQLNLFRVRAKPWARTEFLSVRSIIRGALLVQDSNSLNYLIVDTVDTDMFLRVRDMHLQAGHPVRV</sequence>
<proteinExistence type="predicted"/>
<evidence type="ECO:0000313" key="2">
    <source>
        <dbReference type="Proteomes" id="UP001195769"/>
    </source>
</evidence>
<evidence type="ECO:0000313" key="1">
    <source>
        <dbReference type="EMBL" id="KAG1907617.1"/>
    </source>
</evidence>
<dbReference type="Proteomes" id="UP001195769">
    <property type="component" value="Unassembled WGS sequence"/>
</dbReference>
<comment type="caution">
    <text evidence="1">The sequence shown here is derived from an EMBL/GenBank/DDBJ whole genome shotgun (WGS) entry which is preliminary data.</text>
</comment>